<accession>A0A2N3LPP4</accession>
<evidence type="ECO:0000256" key="1">
    <source>
        <dbReference type="SAM" id="Phobius"/>
    </source>
</evidence>
<feature type="transmembrane region" description="Helical" evidence="1">
    <location>
        <begin position="49"/>
        <end position="73"/>
    </location>
</feature>
<gene>
    <name evidence="2" type="ORF">CWO92_00305</name>
</gene>
<sequence>MNKIKGYFSDFHPIVWVLLIGTILSRGSAFMTLPFLSIYLSRHMDLPPIIIGLTVGMSPLMATVGGFIGGAFIRSLW</sequence>
<keyword evidence="1" id="KW-0812">Transmembrane</keyword>
<dbReference type="Proteomes" id="UP000233440">
    <property type="component" value="Unassembled WGS sequence"/>
</dbReference>
<organism evidence="2 3">
    <name type="scientific">Heyndrickxia camelliae</name>
    <dbReference type="NCBI Taxonomy" id="1707093"/>
    <lineage>
        <taxon>Bacteria</taxon>
        <taxon>Bacillati</taxon>
        <taxon>Bacillota</taxon>
        <taxon>Bacilli</taxon>
        <taxon>Bacillales</taxon>
        <taxon>Bacillaceae</taxon>
        <taxon>Heyndrickxia</taxon>
    </lineage>
</organism>
<keyword evidence="1" id="KW-0472">Membrane</keyword>
<evidence type="ECO:0000313" key="3">
    <source>
        <dbReference type="Proteomes" id="UP000233440"/>
    </source>
</evidence>
<dbReference type="RefSeq" id="WP_101352198.1">
    <property type="nucleotide sequence ID" value="NZ_PIQO01000001.1"/>
</dbReference>
<evidence type="ECO:0000313" key="2">
    <source>
        <dbReference type="EMBL" id="PKR86547.1"/>
    </source>
</evidence>
<dbReference type="OrthoDB" id="8952229at2"/>
<reference evidence="2 3" key="1">
    <citation type="submission" date="2017-11" db="EMBL/GenBank/DDBJ databases">
        <title>Bacillus camelliae sp. nov., isolated from pu'er tea.</title>
        <authorList>
            <person name="Niu L."/>
        </authorList>
    </citation>
    <scope>NUCLEOTIDE SEQUENCE [LARGE SCALE GENOMIC DNA]</scope>
    <source>
        <strain evidence="2 3">7578-1</strain>
    </source>
</reference>
<dbReference type="InterPro" id="IPR036259">
    <property type="entry name" value="MFS_trans_sf"/>
</dbReference>
<dbReference type="EMBL" id="PIQO01000001">
    <property type="protein sequence ID" value="PKR86547.1"/>
    <property type="molecule type" value="Genomic_DNA"/>
</dbReference>
<comment type="caution">
    <text evidence="2">The sequence shown here is derived from an EMBL/GenBank/DDBJ whole genome shotgun (WGS) entry which is preliminary data.</text>
</comment>
<name>A0A2N3LPP4_9BACI</name>
<evidence type="ECO:0008006" key="4">
    <source>
        <dbReference type="Google" id="ProtNLM"/>
    </source>
</evidence>
<keyword evidence="3" id="KW-1185">Reference proteome</keyword>
<proteinExistence type="predicted"/>
<dbReference type="SUPFAM" id="SSF103473">
    <property type="entry name" value="MFS general substrate transporter"/>
    <property type="match status" value="1"/>
</dbReference>
<dbReference type="Gene3D" id="1.20.1250.20">
    <property type="entry name" value="MFS general substrate transporter like domains"/>
    <property type="match status" value="1"/>
</dbReference>
<feature type="transmembrane region" description="Helical" evidence="1">
    <location>
        <begin position="14"/>
        <end position="37"/>
    </location>
</feature>
<keyword evidence="1" id="KW-1133">Transmembrane helix</keyword>
<protein>
    <recommendedName>
        <fullName evidence="4">Major facilitator superfamily (MFS) profile domain-containing protein</fullName>
    </recommendedName>
</protein>
<dbReference type="AlphaFoldDB" id="A0A2N3LPP4"/>